<dbReference type="Proteomes" id="UP000255108">
    <property type="component" value="Unassembled WGS sequence"/>
</dbReference>
<reference evidence="2 4" key="2">
    <citation type="submission" date="2019-03" db="EMBL/GenBank/DDBJ databases">
        <title>Genomic Encyclopedia of Type Strains, Phase IV (KMG-IV): sequencing the most valuable type-strain genomes for metagenomic binning, comparative biology and taxonomic classification.</title>
        <authorList>
            <person name="Goeker M."/>
        </authorList>
    </citation>
    <scope>NUCLEOTIDE SEQUENCE [LARGE SCALE GENOMIC DNA]</scope>
    <source>
        <strain evidence="2 4">DSM 3764</strain>
    </source>
</reference>
<dbReference type="EMBL" id="SMBT01000004">
    <property type="protein sequence ID" value="TCU87980.1"/>
    <property type="molecule type" value="Genomic_DNA"/>
</dbReference>
<dbReference type="AlphaFoldDB" id="A0A377STY0"/>
<keyword evidence="4" id="KW-1185">Reference proteome</keyword>
<evidence type="ECO:0000313" key="3">
    <source>
        <dbReference type="Proteomes" id="UP000255108"/>
    </source>
</evidence>
<dbReference type="Pfam" id="PF07507">
    <property type="entry name" value="WavE"/>
    <property type="match status" value="1"/>
</dbReference>
<accession>A0A377STY0</accession>
<organism evidence="1 3">
    <name type="scientific">Iodobacter fluviatilis</name>
    <dbReference type="NCBI Taxonomy" id="537"/>
    <lineage>
        <taxon>Bacteria</taxon>
        <taxon>Pseudomonadati</taxon>
        <taxon>Pseudomonadota</taxon>
        <taxon>Betaproteobacteria</taxon>
        <taxon>Neisseriales</taxon>
        <taxon>Chitinibacteraceae</taxon>
        <taxon>Iodobacter</taxon>
    </lineage>
</organism>
<proteinExistence type="predicted"/>
<gene>
    <name evidence="2" type="ORF">EV682_104149</name>
    <name evidence="1" type="ORF">NCTC11159_04055</name>
</gene>
<dbReference type="InterPro" id="IPR011122">
    <property type="entry name" value="WavE"/>
</dbReference>
<evidence type="ECO:0000313" key="2">
    <source>
        <dbReference type="EMBL" id="TCU87980.1"/>
    </source>
</evidence>
<name>A0A377STY0_9NEIS</name>
<protein>
    <submittedName>
        <fullName evidence="1 2">WavE lipopolysaccharide synthesis</fullName>
    </submittedName>
</protein>
<dbReference type="OrthoDB" id="9153187at2"/>
<reference evidence="1 3" key="1">
    <citation type="submission" date="2018-06" db="EMBL/GenBank/DDBJ databases">
        <authorList>
            <consortium name="Pathogen Informatics"/>
            <person name="Doyle S."/>
        </authorList>
    </citation>
    <scope>NUCLEOTIDE SEQUENCE [LARGE SCALE GENOMIC DNA]</scope>
    <source>
        <strain evidence="1 3">NCTC11159</strain>
    </source>
</reference>
<dbReference type="EMBL" id="UGHR01000004">
    <property type="protein sequence ID" value="STR45481.1"/>
    <property type="molecule type" value="Genomic_DNA"/>
</dbReference>
<evidence type="ECO:0000313" key="4">
    <source>
        <dbReference type="Proteomes" id="UP000295794"/>
    </source>
</evidence>
<dbReference type="RefSeq" id="WP_115229560.1">
    <property type="nucleotide sequence ID" value="NZ_CAWOLO010000004.1"/>
</dbReference>
<sequence length="349" mass="41131">MIKYIVNFFLNLVVFDFPGFERFLNLIFNSLNIKSKFSYYTFHARPKRVDQVSFDSYCKFEHEKVGIVIQGPIKQEDDFTYETAISYRKNMPSVEIVISTWHGQVIEREVDLMSQNIYVIKSTPPNNSGLCNINYQIVSTKAGIDLLRKLNCKYILKTRSDQRLYAPNIVGYLLGLLNEYPSLNYSQQKARIVELSLSVCRYRPYSMCDMFQFGHVDDLSIMWSCDLDARGMDVATYSKKEITPRILYEDMVAEIYLHRSYLRKIGVDDFAELSHYYKILSENFIIIDKESVDLFWNKYHSKEYHLAENPVYDINRVKAKFYYRDWILVKNFGPAALDCNDTYLDRVES</sequence>
<evidence type="ECO:0000313" key="1">
    <source>
        <dbReference type="EMBL" id="STR45481.1"/>
    </source>
</evidence>
<dbReference type="Proteomes" id="UP000295794">
    <property type="component" value="Unassembled WGS sequence"/>
</dbReference>